<protein>
    <submittedName>
        <fullName evidence="1">Uncharacterized protein</fullName>
    </submittedName>
</protein>
<keyword evidence="2" id="KW-1185">Reference proteome</keyword>
<dbReference type="OrthoDB" id="2111853at2759"/>
<organism evidence="1 2">
    <name type="scientific">Rhizoclosmatium globosum</name>
    <dbReference type="NCBI Taxonomy" id="329046"/>
    <lineage>
        <taxon>Eukaryota</taxon>
        <taxon>Fungi</taxon>
        <taxon>Fungi incertae sedis</taxon>
        <taxon>Chytridiomycota</taxon>
        <taxon>Chytridiomycota incertae sedis</taxon>
        <taxon>Chytridiomycetes</taxon>
        <taxon>Chytridiales</taxon>
        <taxon>Chytriomycetaceae</taxon>
        <taxon>Rhizoclosmatium</taxon>
    </lineage>
</organism>
<proteinExistence type="predicted"/>
<sequence length="87" mass="10309">MDNHWEGLTLMDNFKRILEFVPSLAGHEHLVNNMFKLFIHMTMTRDSVEKVKLFFSLVDLKNKLFSLCKSEEDCNRVRQPLSHCQLL</sequence>
<dbReference type="AlphaFoldDB" id="A0A1Y2C3C3"/>
<accession>A0A1Y2C3C3</accession>
<gene>
    <name evidence="1" type="ORF">BCR33DRAFT_718716</name>
</gene>
<dbReference type="Proteomes" id="UP000193642">
    <property type="component" value="Unassembled WGS sequence"/>
</dbReference>
<dbReference type="EMBL" id="MCGO01000031">
    <property type="protein sequence ID" value="ORY41553.1"/>
    <property type="molecule type" value="Genomic_DNA"/>
</dbReference>
<evidence type="ECO:0000313" key="1">
    <source>
        <dbReference type="EMBL" id="ORY41553.1"/>
    </source>
</evidence>
<name>A0A1Y2C3C3_9FUNG</name>
<reference evidence="1 2" key="1">
    <citation type="submission" date="2016-07" db="EMBL/GenBank/DDBJ databases">
        <title>Pervasive Adenine N6-methylation of Active Genes in Fungi.</title>
        <authorList>
            <consortium name="DOE Joint Genome Institute"/>
            <person name="Mondo S.J."/>
            <person name="Dannebaum R.O."/>
            <person name="Kuo R.C."/>
            <person name="Labutti K."/>
            <person name="Haridas S."/>
            <person name="Kuo A."/>
            <person name="Salamov A."/>
            <person name="Ahrendt S.R."/>
            <person name="Lipzen A."/>
            <person name="Sullivan W."/>
            <person name="Andreopoulos W.B."/>
            <person name="Clum A."/>
            <person name="Lindquist E."/>
            <person name="Daum C."/>
            <person name="Ramamoorthy G.K."/>
            <person name="Gryganskyi A."/>
            <person name="Culley D."/>
            <person name="Magnuson J.K."/>
            <person name="James T.Y."/>
            <person name="O'Malley M.A."/>
            <person name="Stajich J.E."/>
            <person name="Spatafora J.W."/>
            <person name="Visel A."/>
            <person name="Grigoriev I.V."/>
        </authorList>
    </citation>
    <scope>NUCLEOTIDE SEQUENCE [LARGE SCALE GENOMIC DNA]</scope>
    <source>
        <strain evidence="1 2">JEL800</strain>
    </source>
</reference>
<comment type="caution">
    <text evidence="1">The sequence shown here is derived from an EMBL/GenBank/DDBJ whole genome shotgun (WGS) entry which is preliminary data.</text>
</comment>
<evidence type="ECO:0000313" key="2">
    <source>
        <dbReference type="Proteomes" id="UP000193642"/>
    </source>
</evidence>